<dbReference type="RefSeq" id="WP_014262716.1">
    <property type="nucleotide sequence ID" value="NC_016630.1"/>
</dbReference>
<dbReference type="NCBIfam" id="NF006878">
    <property type="entry name" value="PRK09375.1-2"/>
    <property type="match status" value="1"/>
</dbReference>
<keyword evidence="12" id="KW-1185">Reference proteome</keyword>
<dbReference type="Gene3D" id="3.40.50.10800">
    <property type="entry name" value="NadA-like"/>
    <property type="match status" value="3"/>
</dbReference>
<proteinExistence type="predicted"/>
<dbReference type="UniPathway" id="UPA00253">
    <property type="reaction ID" value="UER00327"/>
</dbReference>
<keyword evidence="9" id="KW-0411">Iron-sulfur</keyword>
<dbReference type="AlphaFoldDB" id="D6GPU2"/>
<dbReference type="GO" id="GO:0008987">
    <property type="term" value="F:quinolinate synthetase A activity"/>
    <property type="evidence" value="ECO:0007669"/>
    <property type="project" value="UniProtKB-UniRule"/>
</dbReference>
<evidence type="ECO:0000313" key="12">
    <source>
        <dbReference type="Proteomes" id="UP000007468"/>
    </source>
</evidence>
<accession>D6GPU2</accession>
<dbReference type="Proteomes" id="UP000007468">
    <property type="component" value="Chromosome"/>
</dbReference>
<evidence type="ECO:0000256" key="3">
    <source>
        <dbReference type="ARBA" id="ARBA00012669"/>
    </source>
</evidence>
<evidence type="ECO:0000256" key="4">
    <source>
        <dbReference type="ARBA" id="ARBA00022485"/>
    </source>
</evidence>
<dbReference type="STRING" id="546269.HMPREF0389_00715"/>
<keyword evidence="6" id="KW-0808">Transferase</keyword>
<dbReference type="SUPFAM" id="SSF142754">
    <property type="entry name" value="NadA-like"/>
    <property type="match status" value="1"/>
</dbReference>
<dbReference type="PANTHER" id="PTHR30573:SF0">
    <property type="entry name" value="QUINOLINATE SYNTHASE, CHLOROPLASTIC"/>
    <property type="match status" value="1"/>
</dbReference>
<dbReference type="PATRIC" id="fig|546269.5.peg.1198"/>
<dbReference type="PANTHER" id="PTHR30573">
    <property type="entry name" value="QUINOLINATE SYNTHETASE A"/>
    <property type="match status" value="1"/>
</dbReference>
<name>D6GPU2_FILAD</name>
<dbReference type="KEGG" id="faa:HMPREF0389_00715"/>
<reference evidence="12" key="1">
    <citation type="submission" date="2010-12" db="EMBL/GenBank/DDBJ databases">
        <title>The genome sequence of Filifactor alocis strain ATCC 35896.</title>
        <authorList>
            <consortium name="The Broad Institute Genome Sequencing Platform"/>
            <person name="Ward D."/>
            <person name="Earl A."/>
            <person name="Feldgarden M."/>
            <person name="Young S.K."/>
            <person name="Gargeya S."/>
            <person name="Zeng Q."/>
            <person name="Alvarado L."/>
            <person name="Berlin A."/>
            <person name="Bochicchio J."/>
            <person name="Chapman S.B."/>
            <person name="Chen Z."/>
            <person name="Freedman E."/>
            <person name="Gellesch M."/>
            <person name="Goldberg J."/>
            <person name="Griggs A."/>
            <person name="Gujja S."/>
            <person name="Heilman E."/>
            <person name="Heiman D."/>
            <person name="Howarth C."/>
            <person name="Mehta T."/>
            <person name="Neiman D."/>
            <person name="Pearson M."/>
            <person name="Roberts A."/>
            <person name="Saif S."/>
            <person name="Shea T."/>
            <person name="Shenoy N."/>
            <person name="Sisk P."/>
            <person name="Stolte C."/>
            <person name="Sykes S."/>
            <person name="White J."/>
            <person name="Yandava C."/>
            <person name="Izard J."/>
            <person name="Blanton J.M."/>
            <person name="Baranova O.V."/>
            <person name="Tanner A.C."/>
            <person name="Dewhirst F.E."/>
            <person name="Haas B."/>
            <person name="Nusbaum C."/>
            <person name="Birren B."/>
        </authorList>
    </citation>
    <scope>NUCLEOTIDE SEQUENCE [LARGE SCALE GENOMIC DNA]</scope>
    <source>
        <strain evidence="12">ATCC 35896 / D40 B5</strain>
    </source>
</reference>
<evidence type="ECO:0000256" key="8">
    <source>
        <dbReference type="ARBA" id="ARBA00023004"/>
    </source>
</evidence>
<keyword evidence="5" id="KW-0662">Pyridine nucleotide biosynthesis</keyword>
<keyword evidence="7" id="KW-0479">Metal-binding</keyword>
<dbReference type="EMBL" id="CP002390">
    <property type="protein sequence ID" value="EFE28795.1"/>
    <property type="molecule type" value="Genomic_DNA"/>
</dbReference>
<evidence type="ECO:0000256" key="2">
    <source>
        <dbReference type="ARBA" id="ARBA00005065"/>
    </source>
</evidence>
<comment type="cofactor">
    <cofactor evidence="1">
        <name>[4Fe-4S] cluster</name>
        <dbReference type="ChEBI" id="CHEBI:49883"/>
    </cofactor>
</comment>
<dbReference type="Pfam" id="PF02445">
    <property type="entry name" value="NadA"/>
    <property type="match status" value="1"/>
</dbReference>
<evidence type="ECO:0000256" key="5">
    <source>
        <dbReference type="ARBA" id="ARBA00022642"/>
    </source>
</evidence>
<keyword evidence="8" id="KW-0408">Iron</keyword>
<evidence type="ECO:0000256" key="1">
    <source>
        <dbReference type="ARBA" id="ARBA00001966"/>
    </source>
</evidence>
<sequence>MNPEELMELKREKDAVIFAHYYVDKEVQAIADYVGDSFFLAKKATTVKEKNIIMAGVYFMGETMKILNPDKHVYLPDMKADCPMAHMITVEEIQEMRQKYDDLAVVCYVNSTAEIKAHSDYCCTSANVKKVLGAVKEKNIFFVPDGNLGANIKHLFPEKNIICHSGHCPVHHAVTSEDVRRLREEYPNAPVFAHPECQPEVIESVDVQGSTSGIIEAVGKTDAKECIILTEEGILWELENRFPEKKFYVHEIVCDGMKQVYLKDIVSILKGQKEEIFVPEDVSVRAKRALDNMLNACEN</sequence>
<evidence type="ECO:0000313" key="11">
    <source>
        <dbReference type="EMBL" id="EFE28795.1"/>
    </source>
</evidence>
<dbReference type="GO" id="GO:0005829">
    <property type="term" value="C:cytosol"/>
    <property type="evidence" value="ECO:0007669"/>
    <property type="project" value="TreeGrafter"/>
</dbReference>
<dbReference type="InterPro" id="IPR036094">
    <property type="entry name" value="NadA_sf"/>
</dbReference>
<dbReference type="GO" id="GO:0034628">
    <property type="term" value="P:'de novo' NAD+ biosynthetic process from L-aspartate"/>
    <property type="evidence" value="ECO:0007669"/>
    <property type="project" value="TreeGrafter"/>
</dbReference>
<keyword evidence="4" id="KW-0004">4Fe-4S</keyword>
<dbReference type="OrthoDB" id="9801204at2"/>
<dbReference type="eggNOG" id="COG0379">
    <property type="taxonomic scope" value="Bacteria"/>
</dbReference>
<protein>
    <recommendedName>
        <fullName evidence="3 10">Quinolinate synthase</fullName>
        <ecNumber evidence="3 10">2.5.1.72</ecNumber>
    </recommendedName>
</protein>
<dbReference type="InterPro" id="IPR003473">
    <property type="entry name" value="NadA"/>
</dbReference>
<evidence type="ECO:0000256" key="6">
    <source>
        <dbReference type="ARBA" id="ARBA00022679"/>
    </source>
</evidence>
<dbReference type="GO" id="GO:0046872">
    <property type="term" value="F:metal ion binding"/>
    <property type="evidence" value="ECO:0007669"/>
    <property type="project" value="UniProtKB-KW"/>
</dbReference>
<dbReference type="NCBIfam" id="TIGR00550">
    <property type="entry name" value="nadA"/>
    <property type="match status" value="1"/>
</dbReference>
<evidence type="ECO:0000256" key="10">
    <source>
        <dbReference type="NCBIfam" id="TIGR00550"/>
    </source>
</evidence>
<dbReference type="GO" id="GO:0051539">
    <property type="term" value="F:4 iron, 4 sulfur cluster binding"/>
    <property type="evidence" value="ECO:0007669"/>
    <property type="project" value="UniProtKB-KW"/>
</dbReference>
<comment type="pathway">
    <text evidence="2">Cofactor biosynthesis; NAD(+) biosynthesis; quinolinate from iminoaspartate: step 1/1.</text>
</comment>
<evidence type="ECO:0000256" key="9">
    <source>
        <dbReference type="ARBA" id="ARBA00023014"/>
    </source>
</evidence>
<organism evidence="11 12">
    <name type="scientific">Filifactor alocis (strain ATCC 35896 / CCUG 47790 / D40 B5)</name>
    <name type="common">Fusobacterium alocis</name>
    <dbReference type="NCBI Taxonomy" id="546269"/>
    <lineage>
        <taxon>Bacteria</taxon>
        <taxon>Bacillati</taxon>
        <taxon>Bacillota</taxon>
        <taxon>Clostridia</taxon>
        <taxon>Peptostreptococcales</taxon>
        <taxon>Filifactoraceae</taxon>
        <taxon>Filifactor</taxon>
    </lineage>
</organism>
<gene>
    <name evidence="11" type="primary">nadA</name>
    <name evidence="11" type="ordered locus">HMPREF0389_00715</name>
</gene>
<dbReference type="EC" id="2.5.1.72" evidence="3 10"/>
<evidence type="ECO:0000256" key="7">
    <source>
        <dbReference type="ARBA" id="ARBA00022723"/>
    </source>
</evidence>